<dbReference type="EMBL" id="CP053881">
    <property type="protein sequence ID" value="QWL62204.1"/>
    <property type="molecule type" value="Genomic_DNA"/>
</dbReference>
<reference evidence="2 3" key="1">
    <citation type="journal article" date="2021" name="Front. Microbiol.">
        <title>Prevalence and Genetic Analysis of Chromosomal mcr-3/7 in Aeromonas From U.S. Animal-Derived Samples.</title>
        <authorList>
            <person name="Wang Y."/>
            <person name="Hou N."/>
            <person name="Rasooly R."/>
            <person name="Gu Y."/>
            <person name="He X."/>
        </authorList>
    </citation>
    <scope>NUCLEOTIDE SEQUENCE [LARGE SCALE GENOMIC DNA]</scope>
    <source>
        <strain evidence="2 3">4608</strain>
    </source>
</reference>
<dbReference type="AlphaFoldDB" id="A0ABD7EMS1"/>
<organism evidence="2 3">
    <name type="scientific">Aeromonas jandaei</name>
    <dbReference type="NCBI Taxonomy" id="650"/>
    <lineage>
        <taxon>Bacteria</taxon>
        <taxon>Pseudomonadati</taxon>
        <taxon>Pseudomonadota</taxon>
        <taxon>Gammaproteobacteria</taxon>
        <taxon>Aeromonadales</taxon>
        <taxon>Aeromonadaceae</taxon>
        <taxon>Aeromonas</taxon>
    </lineage>
</organism>
<dbReference type="RefSeq" id="WP_071915107.1">
    <property type="nucleotide sequence ID" value="NZ_CP053881.1"/>
</dbReference>
<evidence type="ECO:0000313" key="2">
    <source>
        <dbReference type="EMBL" id="QWL62204.1"/>
    </source>
</evidence>
<evidence type="ECO:0000313" key="3">
    <source>
        <dbReference type="Proteomes" id="UP000679312"/>
    </source>
</evidence>
<evidence type="ECO:0000256" key="1">
    <source>
        <dbReference type="SAM" id="SignalP"/>
    </source>
</evidence>
<protein>
    <recommendedName>
        <fullName evidence="4">VCBS repeat-containing protein</fullName>
    </recommendedName>
</protein>
<gene>
    <name evidence="2" type="ORF">HQ399_08060</name>
</gene>
<feature type="signal peptide" evidence="1">
    <location>
        <begin position="1"/>
        <end position="18"/>
    </location>
</feature>
<accession>A0ABD7EMS1</accession>
<sequence length="229" mass="26558">MKKGLLLLLMLLQAQVLAEGATLNTKDPLDFVPKEYVVFEKIEGDLNKDGQSDMVIVVKGTDKRNVIVDEYRGELDRNRRGLIIAFKKGDLYELALENPNCFSSENEDGGVYFAPELWVSIEKGILKIHYGHGRYGYWSYKFRYQNAGFELIGYDMSENRGPLVERMTSINFSTKKILIKENINQDAQEDGDEIFKETWKRFKLPAPFTLKTITDFDNFYYDKLYKISN</sequence>
<keyword evidence="1" id="KW-0732">Signal</keyword>
<dbReference type="Proteomes" id="UP000679312">
    <property type="component" value="Chromosome"/>
</dbReference>
<name>A0ABD7EMS1_AERJA</name>
<proteinExistence type="predicted"/>
<feature type="chain" id="PRO_5044825198" description="VCBS repeat-containing protein" evidence="1">
    <location>
        <begin position="19"/>
        <end position="229"/>
    </location>
</feature>
<evidence type="ECO:0008006" key="4">
    <source>
        <dbReference type="Google" id="ProtNLM"/>
    </source>
</evidence>